<dbReference type="EMBL" id="LAQT01000010">
    <property type="protein sequence ID" value="KPC52010.1"/>
    <property type="molecule type" value="Genomic_DNA"/>
</dbReference>
<dbReference type="STRING" id="857265.WG78_13150"/>
<evidence type="ECO:0000313" key="2">
    <source>
        <dbReference type="Proteomes" id="UP000037939"/>
    </source>
</evidence>
<dbReference type="OrthoDB" id="338425at2"/>
<comment type="caution">
    <text evidence="1">The sequence shown here is derived from an EMBL/GenBank/DDBJ whole genome shotgun (WGS) entry which is preliminary data.</text>
</comment>
<dbReference type="RefSeq" id="WP_053938285.1">
    <property type="nucleotide sequence ID" value="NZ_LAQT01000010.1"/>
</dbReference>
<gene>
    <name evidence="1" type="ORF">WG78_13150</name>
</gene>
<organism evidence="1 2">
    <name type="scientific">Amantichitinum ursilacus</name>
    <dbReference type="NCBI Taxonomy" id="857265"/>
    <lineage>
        <taxon>Bacteria</taxon>
        <taxon>Pseudomonadati</taxon>
        <taxon>Pseudomonadota</taxon>
        <taxon>Betaproteobacteria</taxon>
        <taxon>Neisseriales</taxon>
        <taxon>Chitinibacteraceae</taxon>
        <taxon>Amantichitinum</taxon>
    </lineage>
</organism>
<reference evidence="1 2" key="1">
    <citation type="submission" date="2015-07" db="EMBL/GenBank/DDBJ databases">
        <title>Draft genome sequence of the Amantichitinum ursilacus IGB-41, a new chitin-degrading bacterium.</title>
        <authorList>
            <person name="Kirstahler P."/>
            <person name="Guenther M."/>
            <person name="Grumaz C."/>
            <person name="Rupp S."/>
            <person name="Zibek S."/>
            <person name="Sohn K."/>
        </authorList>
    </citation>
    <scope>NUCLEOTIDE SEQUENCE [LARGE SCALE GENOMIC DNA]</scope>
    <source>
        <strain evidence="1 2">IGB-41</strain>
    </source>
</reference>
<evidence type="ECO:0008006" key="3">
    <source>
        <dbReference type="Google" id="ProtNLM"/>
    </source>
</evidence>
<dbReference type="InterPro" id="IPR016541">
    <property type="entry name" value="UCP008505"/>
</dbReference>
<accession>A0A0N0GN03</accession>
<name>A0A0N0GN03_9NEIS</name>
<dbReference type="AlphaFoldDB" id="A0A0N0GN03"/>
<keyword evidence="2" id="KW-1185">Reference proteome</keyword>
<protein>
    <recommendedName>
        <fullName evidence="3">PIN domain protein</fullName>
    </recommendedName>
</protein>
<dbReference type="InterPro" id="IPR029060">
    <property type="entry name" value="PIN-like_dom_sf"/>
</dbReference>
<dbReference type="Pfam" id="PF14367">
    <property type="entry name" value="DUF4411"/>
    <property type="match status" value="1"/>
</dbReference>
<dbReference type="SUPFAM" id="SSF88723">
    <property type="entry name" value="PIN domain-like"/>
    <property type="match status" value="1"/>
</dbReference>
<dbReference type="Proteomes" id="UP000037939">
    <property type="component" value="Unassembled WGS sequence"/>
</dbReference>
<sequence>MPRYLFDSNIFIQAKNFHYHFGYCAAFWDWVAAAHEAGLVFSTQSVRSELLRGDADDVLVRWVHERLPDTFFIDDLRDANVMTHYGAVQQVAIDRNHYQLAALRQFADINYADAFLIAAGRAYGYTVVSFEAGLMQRKNRVMLPDICQLYGVRTEVFWDVLRNHCSGTFVLRVPE</sequence>
<proteinExistence type="predicted"/>
<evidence type="ECO:0000313" key="1">
    <source>
        <dbReference type="EMBL" id="KPC52010.1"/>
    </source>
</evidence>